<evidence type="ECO:0000313" key="3">
    <source>
        <dbReference type="Proteomes" id="UP001595748"/>
    </source>
</evidence>
<feature type="transmembrane region" description="Helical" evidence="1">
    <location>
        <begin position="5"/>
        <end position="23"/>
    </location>
</feature>
<evidence type="ECO:0000256" key="1">
    <source>
        <dbReference type="SAM" id="Phobius"/>
    </source>
</evidence>
<accession>A0ABV8ACB4</accession>
<sequence>MLRAAFNLTALLFIPVGLYLYFIPPDVATLLGVSPLWMLRVLGGLLLAWGAFQMAAGQKPDGAKVGGLVGGNLLLVATLLPAVLRGGEAMPPALRTVLLALSALLAVLAFTAILNYRPEGTRGR</sequence>
<dbReference type="RefSeq" id="WP_380080813.1">
    <property type="nucleotide sequence ID" value="NZ_JBHRZF010000217.1"/>
</dbReference>
<feature type="transmembrane region" description="Helical" evidence="1">
    <location>
        <begin position="96"/>
        <end position="116"/>
    </location>
</feature>
<reference evidence="3" key="1">
    <citation type="journal article" date="2019" name="Int. J. Syst. Evol. Microbiol.">
        <title>The Global Catalogue of Microorganisms (GCM) 10K type strain sequencing project: providing services to taxonomists for standard genome sequencing and annotation.</title>
        <authorList>
            <consortium name="The Broad Institute Genomics Platform"/>
            <consortium name="The Broad Institute Genome Sequencing Center for Infectious Disease"/>
            <person name="Wu L."/>
            <person name="Ma J."/>
        </authorList>
    </citation>
    <scope>NUCLEOTIDE SEQUENCE [LARGE SCALE GENOMIC DNA]</scope>
    <source>
        <strain evidence="3">CCTCC AB 2013263</strain>
    </source>
</reference>
<comment type="caution">
    <text evidence="2">The sequence shown here is derived from an EMBL/GenBank/DDBJ whole genome shotgun (WGS) entry which is preliminary data.</text>
</comment>
<keyword evidence="1" id="KW-1133">Transmembrane helix</keyword>
<keyword evidence="1" id="KW-0472">Membrane</keyword>
<dbReference type="Proteomes" id="UP001595748">
    <property type="component" value="Unassembled WGS sequence"/>
</dbReference>
<gene>
    <name evidence="2" type="ORF">ACFOPQ_19105</name>
</gene>
<proteinExistence type="predicted"/>
<name>A0ABV8ACB4_9DEIO</name>
<keyword evidence="3" id="KW-1185">Reference proteome</keyword>
<feature type="transmembrane region" description="Helical" evidence="1">
    <location>
        <begin position="65"/>
        <end position="84"/>
    </location>
</feature>
<dbReference type="EMBL" id="JBHRZF010000217">
    <property type="protein sequence ID" value="MFC3862876.1"/>
    <property type="molecule type" value="Genomic_DNA"/>
</dbReference>
<keyword evidence="1" id="KW-0812">Transmembrane</keyword>
<feature type="transmembrane region" description="Helical" evidence="1">
    <location>
        <begin position="35"/>
        <end position="53"/>
    </location>
</feature>
<protein>
    <submittedName>
        <fullName evidence="2">Uncharacterized protein</fullName>
    </submittedName>
</protein>
<evidence type="ECO:0000313" key="2">
    <source>
        <dbReference type="EMBL" id="MFC3862876.1"/>
    </source>
</evidence>
<organism evidence="2 3">
    <name type="scientific">Deinococcus antarcticus</name>
    <dbReference type="NCBI Taxonomy" id="1298767"/>
    <lineage>
        <taxon>Bacteria</taxon>
        <taxon>Thermotogati</taxon>
        <taxon>Deinococcota</taxon>
        <taxon>Deinococci</taxon>
        <taxon>Deinococcales</taxon>
        <taxon>Deinococcaceae</taxon>
        <taxon>Deinococcus</taxon>
    </lineage>
</organism>